<dbReference type="NCBIfam" id="TIGR01446">
    <property type="entry name" value="DnaD_dom"/>
    <property type="match status" value="1"/>
</dbReference>
<name>A0A1W5ZQU5_9BACI</name>
<dbReference type="InterPro" id="IPR034829">
    <property type="entry name" value="DnaD-like_sf"/>
</dbReference>
<dbReference type="EMBL" id="CP020772">
    <property type="protein sequence ID" value="ARI75659.1"/>
    <property type="molecule type" value="Genomic_DNA"/>
</dbReference>
<keyword evidence="4" id="KW-1185">Reference proteome</keyword>
<dbReference type="KEGG" id="hmn:HM131_01935"/>
<sequence length="247" mass="28776">MNYLKENIAFFDQIELDSLSSSAVVLWYTLLQYNNKARWKKEFSVPASAILLKSGLTESSFKRARQELKEKGYIKHRSIHRNHAPFYQMNSLVDVQTNRQVDQDPGHQTDQQVNWQTIESKAPQTVALFKPNQIKEKETVGVVDTLNAHTFYEQNLGMLNPLIAEKITEWCEDLSEDIVIESMKIALMHNKPFFQYCEGVLKRWKNQNVRSIQDVNALEVQNRKKQQPTKSSDADQIFAEIRKEREA</sequence>
<proteinExistence type="inferred from homology"/>
<evidence type="ECO:0000256" key="1">
    <source>
        <dbReference type="ARBA" id="ARBA00093462"/>
    </source>
</evidence>
<dbReference type="PANTHER" id="PTHR37293:SF5">
    <property type="entry name" value="DNA REPLICATION PROTEIN"/>
    <property type="match status" value="1"/>
</dbReference>
<dbReference type="SUPFAM" id="SSF158499">
    <property type="entry name" value="DnaD domain-like"/>
    <property type="match status" value="1"/>
</dbReference>
<dbReference type="OrthoDB" id="1047417at2"/>
<dbReference type="Gene3D" id="1.10.10.630">
    <property type="entry name" value="DnaD domain-like"/>
    <property type="match status" value="1"/>
</dbReference>
<organism evidence="3 4">
    <name type="scientific">Halobacillus mangrovi</name>
    <dbReference type="NCBI Taxonomy" id="402384"/>
    <lineage>
        <taxon>Bacteria</taxon>
        <taxon>Bacillati</taxon>
        <taxon>Bacillota</taxon>
        <taxon>Bacilli</taxon>
        <taxon>Bacillales</taxon>
        <taxon>Bacillaceae</taxon>
        <taxon>Halobacillus</taxon>
    </lineage>
</organism>
<dbReference type="InterPro" id="IPR053162">
    <property type="entry name" value="DnaD"/>
</dbReference>
<dbReference type="Pfam" id="PF07261">
    <property type="entry name" value="DnaB_2"/>
    <property type="match status" value="1"/>
</dbReference>
<comment type="similarity">
    <text evidence="1">Belongs to the DnaB/DnaD family.</text>
</comment>
<dbReference type="PANTHER" id="PTHR37293">
    <property type="entry name" value="PHAGE REPLICATION PROTEIN-RELATED"/>
    <property type="match status" value="1"/>
</dbReference>
<feature type="domain" description="DnaB/C C-terminal" evidence="2">
    <location>
        <begin position="150"/>
        <end position="217"/>
    </location>
</feature>
<evidence type="ECO:0000313" key="3">
    <source>
        <dbReference type="EMBL" id="ARI75659.1"/>
    </source>
</evidence>
<evidence type="ECO:0000313" key="4">
    <source>
        <dbReference type="Proteomes" id="UP000192527"/>
    </source>
</evidence>
<evidence type="ECO:0000259" key="2">
    <source>
        <dbReference type="Pfam" id="PF07261"/>
    </source>
</evidence>
<dbReference type="AlphaFoldDB" id="A0A1W5ZQU5"/>
<dbReference type="Proteomes" id="UP000192527">
    <property type="component" value="Chromosome"/>
</dbReference>
<dbReference type="STRING" id="402384.HM131_01935"/>
<gene>
    <name evidence="3" type="ORF">HM131_01935</name>
</gene>
<dbReference type="InterPro" id="IPR006343">
    <property type="entry name" value="DnaB/C_C"/>
</dbReference>
<reference evidence="3 4" key="1">
    <citation type="submission" date="2017-04" db="EMBL/GenBank/DDBJ databases">
        <title>The whole genome sequencing and assembly of Halobacillus mangrovi strain.</title>
        <authorList>
            <person name="Lee S.-J."/>
            <person name="Park M.-K."/>
            <person name="Kim J.-Y."/>
            <person name="Lee Y.-J."/>
            <person name="Yi H."/>
            <person name="Bahn Y.-S."/>
            <person name="Kim J.F."/>
            <person name="Lee D.-W."/>
        </authorList>
    </citation>
    <scope>NUCLEOTIDE SEQUENCE [LARGE SCALE GENOMIC DNA]</scope>
    <source>
        <strain evidence="3 4">KTB 131</strain>
    </source>
</reference>
<dbReference type="RefSeq" id="WP_085027409.1">
    <property type="nucleotide sequence ID" value="NZ_CP020772.1"/>
</dbReference>
<accession>A0A1W5ZQU5</accession>
<protein>
    <recommendedName>
        <fullName evidence="2">DnaB/C C-terminal domain-containing protein</fullName>
    </recommendedName>
</protein>